<organism evidence="7">
    <name type="scientific">Symploca sp. SIO1C4</name>
    <dbReference type="NCBI Taxonomy" id="2607765"/>
    <lineage>
        <taxon>Bacteria</taxon>
        <taxon>Bacillati</taxon>
        <taxon>Cyanobacteriota</taxon>
        <taxon>Cyanophyceae</taxon>
        <taxon>Coleofasciculales</taxon>
        <taxon>Coleofasciculaceae</taxon>
        <taxon>Symploca</taxon>
    </lineage>
</organism>
<feature type="domain" description="Polypeptide-transport-associated ShlB-type" evidence="6">
    <location>
        <begin position="19"/>
        <end position="75"/>
    </location>
</feature>
<dbReference type="InterPro" id="IPR013686">
    <property type="entry name" value="Polypept-transport_assoc_ShlB"/>
</dbReference>
<dbReference type="Pfam" id="PF08479">
    <property type="entry name" value="POTRA_2"/>
    <property type="match status" value="1"/>
</dbReference>
<gene>
    <name evidence="7" type="ORF">F6J89_05780</name>
</gene>
<evidence type="ECO:0000256" key="2">
    <source>
        <dbReference type="ARBA" id="ARBA00022692"/>
    </source>
</evidence>
<dbReference type="GO" id="GO:0008320">
    <property type="term" value="F:protein transmembrane transporter activity"/>
    <property type="evidence" value="ECO:0007669"/>
    <property type="project" value="TreeGrafter"/>
</dbReference>
<dbReference type="Gene3D" id="2.40.160.50">
    <property type="entry name" value="membrane protein fhac: a member of the omp85/tpsb transporter family"/>
    <property type="match status" value="1"/>
</dbReference>
<keyword evidence="1" id="KW-1134">Transmembrane beta strand</keyword>
<keyword evidence="2" id="KW-0812">Transmembrane</keyword>
<name>A0A6B3N8F8_9CYAN</name>
<evidence type="ECO:0000256" key="3">
    <source>
        <dbReference type="ARBA" id="ARBA00023237"/>
    </source>
</evidence>
<dbReference type="PANTHER" id="PTHR34597">
    <property type="entry name" value="SLR1661 PROTEIN"/>
    <property type="match status" value="1"/>
</dbReference>
<dbReference type="InterPro" id="IPR051544">
    <property type="entry name" value="TPS_OM_transporter"/>
</dbReference>
<dbReference type="Pfam" id="PF03865">
    <property type="entry name" value="ShlB"/>
    <property type="match status" value="1"/>
</dbReference>
<evidence type="ECO:0000259" key="6">
    <source>
        <dbReference type="Pfam" id="PF08479"/>
    </source>
</evidence>
<feature type="region of interest" description="Disordered" evidence="4">
    <location>
        <begin position="1"/>
        <end position="20"/>
    </location>
</feature>
<sequence>MITDKTLETDSSKSPDNPQLIASVNPNKITFEDLLELRSAITQLYINQGYSTSGAFLQGNSDLDKGIAAIQVVEGEIEEIEIRGLNHLNKGYVRSRLERFTTIPFNLERLEAGLQLLQRDPLLEQVNSELIPSNRSGYNILILQVKEANNFHTGVYTANNRSPSIGSTEGGLFTSYNNLLGIGDRISAEYGITEGLDVFGVNYTIPLNSLDGTLSLGYSNNTSNIIEADFQDLDISSESETFSLNLRQPLSKKPNSEFALGLRLDVRRSQTSLLDEPFSFSLGPEAGESKVTVLRFSQDWLDRGTNRVLAARSQFSFGLDAFDATINNTGTDGKFFAWIGQFQWVERLPSRMLLIGNLSTQLTPDSLLALERFSIGGVDTVRGYRENQLVTDNGILGSLEFRIPLTSNPSRLQLTPFFEIGSVWNNDDPDPSPDTIASLGLGLRWQINSNLNLRLDYGIPLSDVDNQGNSLQENGIHFSLRYQPFR</sequence>
<dbReference type="GO" id="GO:0098046">
    <property type="term" value="C:type V protein secretion system complex"/>
    <property type="evidence" value="ECO:0007669"/>
    <property type="project" value="TreeGrafter"/>
</dbReference>
<dbReference type="PANTHER" id="PTHR34597:SF3">
    <property type="entry name" value="OUTER MEMBRANE TRANSPORTER CDIB"/>
    <property type="match status" value="1"/>
</dbReference>
<evidence type="ECO:0000256" key="1">
    <source>
        <dbReference type="ARBA" id="ARBA00022452"/>
    </source>
</evidence>
<dbReference type="EMBL" id="JAAHFQ010000076">
    <property type="protein sequence ID" value="NER27145.1"/>
    <property type="molecule type" value="Genomic_DNA"/>
</dbReference>
<proteinExistence type="predicted"/>
<dbReference type="AlphaFoldDB" id="A0A6B3N8F8"/>
<evidence type="ECO:0000256" key="4">
    <source>
        <dbReference type="SAM" id="MobiDB-lite"/>
    </source>
</evidence>
<keyword evidence="3" id="KW-0998">Cell outer membrane</keyword>
<dbReference type="GO" id="GO:0046819">
    <property type="term" value="P:protein secretion by the type V secretion system"/>
    <property type="evidence" value="ECO:0007669"/>
    <property type="project" value="TreeGrafter"/>
</dbReference>
<reference evidence="7" key="1">
    <citation type="submission" date="2019-11" db="EMBL/GenBank/DDBJ databases">
        <title>Genomic insights into an expanded diversity of filamentous marine cyanobacteria reveals the extraordinary biosynthetic potential of Moorea and Okeania.</title>
        <authorList>
            <person name="Ferreira Leao T."/>
            <person name="Wang M."/>
            <person name="Moss N."/>
            <person name="Da Silva R."/>
            <person name="Sanders J."/>
            <person name="Nurk S."/>
            <person name="Gurevich A."/>
            <person name="Humphrey G."/>
            <person name="Reher R."/>
            <person name="Zhu Q."/>
            <person name="Belda-Ferre P."/>
            <person name="Glukhov E."/>
            <person name="Rex R."/>
            <person name="Dorrestein P.C."/>
            <person name="Knight R."/>
            <person name="Pevzner P."/>
            <person name="Gerwick W.H."/>
            <person name="Gerwick L."/>
        </authorList>
    </citation>
    <scope>NUCLEOTIDE SEQUENCE</scope>
    <source>
        <strain evidence="7">SIO1C4</strain>
    </source>
</reference>
<feature type="domain" description="Haemolysin activator HlyB C-terminal" evidence="5">
    <location>
        <begin position="137"/>
        <end position="444"/>
    </location>
</feature>
<dbReference type="InterPro" id="IPR005565">
    <property type="entry name" value="Hemolysn_activator_HlyB_C"/>
</dbReference>
<evidence type="ECO:0000259" key="5">
    <source>
        <dbReference type="Pfam" id="PF03865"/>
    </source>
</evidence>
<accession>A0A6B3N8F8</accession>
<protein>
    <submittedName>
        <fullName evidence="7">ShlB/FhaC/HecB family hemolysin secretion/activation protein</fullName>
    </submittedName>
</protein>
<keyword evidence="1" id="KW-0472">Membrane</keyword>
<evidence type="ECO:0000313" key="7">
    <source>
        <dbReference type="EMBL" id="NER27145.1"/>
    </source>
</evidence>
<comment type="caution">
    <text evidence="7">The sequence shown here is derived from an EMBL/GenBank/DDBJ whole genome shotgun (WGS) entry which is preliminary data.</text>
</comment>
<feature type="compositionally biased region" description="Basic and acidic residues" evidence="4">
    <location>
        <begin position="1"/>
        <end position="13"/>
    </location>
</feature>
<dbReference type="Gene3D" id="3.10.20.310">
    <property type="entry name" value="membrane protein fhac"/>
    <property type="match status" value="1"/>
</dbReference>